<dbReference type="Pfam" id="PF01757">
    <property type="entry name" value="Acyl_transf_3"/>
    <property type="match status" value="1"/>
</dbReference>
<feature type="transmembrane region" description="Helical" evidence="2">
    <location>
        <begin position="20"/>
        <end position="36"/>
    </location>
</feature>
<keyword evidence="5" id="KW-1185">Reference proteome</keyword>
<feature type="region of interest" description="Disordered" evidence="1">
    <location>
        <begin position="385"/>
        <end position="421"/>
    </location>
</feature>
<keyword evidence="4" id="KW-0012">Acyltransferase</keyword>
<feature type="transmembrane region" description="Helical" evidence="2">
    <location>
        <begin position="167"/>
        <end position="186"/>
    </location>
</feature>
<dbReference type="GO" id="GO:0016746">
    <property type="term" value="F:acyltransferase activity"/>
    <property type="evidence" value="ECO:0007669"/>
    <property type="project" value="UniProtKB-KW"/>
</dbReference>
<dbReference type="RefSeq" id="WP_268758102.1">
    <property type="nucleotide sequence ID" value="NZ_CP113836.1"/>
</dbReference>
<feature type="domain" description="Acyltransferase 3" evidence="3">
    <location>
        <begin position="16"/>
        <end position="373"/>
    </location>
</feature>
<evidence type="ECO:0000256" key="1">
    <source>
        <dbReference type="SAM" id="MobiDB-lite"/>
    </source>
</evidence>
<feature type="transmembrane region" description="Helical" evidence="2">
    <location>
        <begin position="313"/>
        <end position="334"/>
    </location>
</feature>
<feature type="transmembrane region" description="Helical" evidence="2">
    <location>
        <begin position="90"/>
        <end position="111"/>
    </location>
</feature>
<evidence type="ECO:0000313" key="5">
    <source>
        <dbReference type="Proteomes" id="UP001163203"/>
    </source>
</evidence>
<sequence>MSQPTATSASRSPRRISWDAVRVIAVLAVMLGHITHQGPYAHPELNGYPFRITAQFGAAALMVVSGYFVCHTVRRGRTGGWLARKLARLLPAYLVAALVTYLVMRYAGAAFNHQGFGDGWWDFLFGPTSDGRAWVSSWYVPVGSDLVVNLLMMQGWNQSFIWLDGSYWTLPVQLMVFTGAAVLWSATPWFSGGRDRRVQALAWAMVAVPLVLRFWVIGVHNPQPWAYAVVFGLGLHRMHAFAAGIAIWLWARDRMTGGHLAVLLAASVAAQDLHLYPDHVQLPSDPARLPSDLGFALMLVAICAAAKGPDWKFLRPVAPVLGWLAGISYGVYLVHQELGYLLARVLLGAGFGGWLRLPLVVAAAVLAGWLLTRFVERPAYRRLTAPKRPAPAPRLPPDDFLPTQRKGSGSGPAPISVGGPS</sequence>
<evidence type="ECO:0000259" key="3">
    <source>
        <dbReference type="Pfam" id="PF01757"/>
    </source>
</evidence>
<proteinExistence type="predicted"/>
<dbReference type="PANTHER" id="PTHR23028">
    <property type="entry name" value="ACETYLTRANSFERASE"/>
    <property type="match status" value="1"/>
</dbReference>
<dbReference type="InterPro" id="IPR050879">
    <property type="entry name" value="Acyltransferase_3"/>
</dbReference>
<keyword evidence="2" id="KW-0812">Transmembrane</keyword>
<feature type="transmembrane region" description="Helical" evidence="2">
    <location>
        <begin position="48"/>
        <end position="69"/>
    </location>
</feature>
<protein>
    <submittedName>
        <fullName evidence="4">Acyltransferase</fullName>
    </submittedName>
</protein>
<dbReference type="EMBL" id="CP113836">
    <property type="protein sequence ID" value="WAL68004.1"/>
    <property type="molecule type" value="Genomic_DNA"/>
</dbReference>
<evidence type="ECO:0000256" key="2">
    <source>
        <dbReference type="SAM" id="Phobius"/>
    </source>
</evidence>
<gene>
    <name evidence="4" type="ORF">ORV05_09600</name>
</gene>
<accession>A0ABY7B9D8</accession>
<reference evidence="4" key="1">
    <citation type="submission" date="2022-11" db="EMBL/GenBank/DDBJ databases">
        <authorList>
            <person name="Mo P."/>
        </authorList>
    </citation>
    <scope>NUCLEOTIDE SEQUENCE</scope>
    <source>
        <strain evidence="4">HUAS 11-8</strain>
    </source>
</reference>
<feature type="transmembrane region" description="Helical" evidence="2">
    <location>
        <begin position="225"/>
        <end position="251"/>
    </location>
</feature>
<dbReference type="PANTHER" id="PTHR23028:SF131">
    <property type="entry name" value="BLR2367 PROTEIN"/>
    <property type="match status" value="1"/>
</dbReference>
<evidence type="ECO:0000313" key="4">
    <source>
        <dbReference type="EMBL" id="WAL68004.1"/>
    </source>
</evidence>
<name>A0ABY7B9D8_9PSEU</name>
<feature type="transmembrane region" description="Helical" evidence="2">
    <location>
        <begin position="354"/>
        <end position="372"/>
    </location>
</feature>
<organism evidence="4 5">
    <name type="scientific">Amycolatopsis cynarae</name>
    <dbReference type="NCBI Taxonomy" id="2995223"/>
    <lineage>
        <taxon>Bacteria</taxon>
        <taxon>Bacillati</taxon>
        <taxon>Actinomycetota</taxon>
        <taxon>Actinomycetes</taxon>
        <taxon>Pseudonocardiales</taxon>
        <taxon>Pseudonocardiaceae</taxon>
        <taxon>Amycolatopsis</taxon>
    </lineage>
</organism>
<keyword evidence="4" id="KW-0808">Transferase</keyword>
<feature type="transmembrane region" description="Helical" evidence="2">
    <location>
        <begin position="198"/>
        <end position="219"/>
    </location>
</feature>
<dbReference type="Proteomes" id="UP001163203">
    <property type="component" value="Chromosome"/>
</dbReference>
<keyword evidence="2" id="KW-1133">Transmembrane helix</keyword>
<dbReference type="InterPro" id="IPR002656">
    <property type="entry name" value="Acyl_transf_3_dom"/>
</dbReference>
<keyword evidence="2" id="KW-0472">Membrane</keyword>